<dbReference type="Proteomes" id="UP000516057">
    <property type="component" value="Chromosome"/>
</dbReference>
<dbReference type="KEGG" id="amon:H9L24_12660"/>
<organism evidence="1 2">
    <name type="scientific">Paenacidovorax monticola</name>
    <dbReference type="NCBI Taxonomy" id="1926868"/>
    <lineage>
        <taxon>Bacteria</taxon>
        <taxon>Pseudomonadati</taxon>
        <taxon>Pseudomonadota</taxon>
        <taxon>Betaproteobacteria</taxon>
        <taxon>Burkholderiales</taxon>
        <taxon>Comamonadaceae</taxon>
        <taxon>Paenacidovorax</taxon>
    </lineage>
</organism>
<sequence>MSPLRPLSRLARFVLAVWVLALGAATASPLVRPGALALVCAASGGTELRWVDGDALPALGAAALDCPLCLPALVPPPVAEGRAEPVPTPAWGGRSLPPAPHVVRVAAPLAARGPPTVYS</sequence>
<dbReference type="AlphaFoldDB" id="A0A7H0HBQ0"/>
<dbReference type="EMBL" id="CP060790">
    <property type="protein sequence ID" value="QNP57966.1"/>
    <property type="molecule type" value="Genomic_DNA"/>
</dbReference>
<dbReference type="RefSeq" id="WP_187734966.1">
    <property type="nucleotide sequence ID" value="NZ_CP060790.1"/>
</dbReference>
<accession>A0A7H0HBQ0</accession>
<evidence type="ECO:0000313" key="1">
    <source>
        <dbReference type="EMBL" id="QNP57966.1"/>
    </source>
</evidence>
<gene>
    <name evidence="1" type="ORF">H9L24_12660</name>
</gene>
<evidence type="ECO:0000313" key="2">
    <source>
        <dbReference type="Proteomes" id="UP000516057"/>
    </source>
</evidence>
<evidence type="ECO:0008006" key="3">
    <source>
        <dbReference type="Google" id="ProtNLM"/>
    </source>
</evidence>
<reference evidence="1 2" key="1">
    <citation type="submission" date="2020-08" db="EMBL/GenBank/DDBJ databases">
        <title>Genome sequence of Acidovorax monticola KACC 19171T.</title>
        <authorList>
            <person name="Hyun D.-W."/>
            <person name="Bae J.-W."/>
        </authorList>
    </citation>
    <scope>NUCLEOTIDE SEQUENCE [LARGE SCALE GENOMIC DNA]</scope>
    <source>
        <strain evidence="1 2">KACC 19171</strain>
    </source>
</reference>
<protein>
    <recommendedName>
        <fullName evidence="3">DUF2946 family protein</fullName>
    </recommendedName>
</protein>
<name>A0A7H0HBQ0_9BURK</name>
<proteinExistence type="predicted"/>
<keyword evidence="2" id="KW-1185">Reference proteome</keyword>